<feature type="domain" description="Acyl-CoA oxidase/dehydrogenase middle" evidence="6">
    <location>
        <begin position="164"/>
        <end position="269"/>
    </location>
</feature>
<dbReference type="InterPro" id="IPR009075">
    <property type="entry name" value="AcylCo_DH/oxidase_C"/>
</dbReference>
<sequence length="586" mass="62240">MGHPELRAAAEDIAFVFDTLGVGDALTRLAPYRDFDTATFVQVVDEAARFSREVLAPLNAAGDREGCTFHDGQVRTPAGFADAYGRYRDAGWPSLPCEPSLGGQGLPLAVQIAVQELTAGANLAWTMYPGILHGAYECIHRFGSEALRDAWLGPLVSGEWLATMCLTEPGAGSDLGQIRTRAEWVDASDATARVTGEKIFISGGDQDLTPNILHLVLARTPDASAGSGGLSLFLVPKVLANGERNAVYCTGIEHKMGIRGSATCSMAFEGATGYLVGAPHRGLEAMFAMMNSARLHVGASAVGLAQSACELATQHAHTRVQSRVPGTQAGTPIAGHPAVWRLLEGQRVAVEGARLLLYRAALAIDEGHHADTPDARDRAEALAALLTPIVKAMLTAQAFQGASDALQVFGGYGYVEETGISQFVRDARIPMIYEGTNEIQAIDLLMRKIVRDEGAALGQWLTWVRARVNEAKALDALHGFADALTCLDDWMALTPSLVALARTSPRAALCVAGDVMQAVHGLSMAGLWAHAAHAVHSVHGVQAMQGDGAGSGKLRAARHWLRYELPQTRRAITIVAAQINDPETAQ</sequence>
<dbReference type="STRING" id="656179.AB870_16400"/>
<dbReference type="Proteomes" id="UP000035651">
    <property type="component" value="Chromosome"/>
</dbReference>
<name>A0A0H3WUD2_9BURK</name>
<dbReference type="Gene3D" id="2.40.110.10">
    <property type="entry name" value="Butyryl-CoA Dehydrogenase, subunit A, domain 2"/>
    <property type="match status" value="1"/>
</dbReference>
<comment type="similarity">
    <text evidence="2">Belongs to the acyl-CoA dehydrogenase family.</text>
</comment>
<reference evidence="8" key="1">
    <citation type="submission" date="2016-06" db="EMBL/GenBank/DDBJ databases">
        <title>Complete Genome Sequence of Pandoraea faecigallinarum DSM-23572.</title>
        <authorList>
            <person name="Yong D."/>
            <person name="Ee R."/>
            <person name="Lim Y.-L."/>
            <person name="Yin W.-F."/>
            <person name="Chan K.-G."/>
        </authorList>
    </citation>
    <scope>NUCLEOTIDE SEQUENCE</scope>
    <source>
        <strain evidence="8">DSM 23572</strain>
    </source>
</reference>
<dbReference type="InterPro" id="IPR006091">
    <property type="entry name" value="Acyl-CoA_Oxase/DH_mid-dom"/>
</dbReference>
<dbReference type="InterPro" id="IPR013786">
    <property type="entry name" value="AcylCoA_DH/ox_N"/>
</dbReference>
<evidence type="ECO:0000259" key="6">
    <source>
        <dbReference type="Pfam" id="PF02770"/>
    </source>
</evidence>
<dbReference type="PATRIC" id="fig|656179.3.peg.3493"/>
<dbReference type="InterPro" id="IPR037069">
    <property type="entry name" value="AcylCoA_DH/ox_N_sf"/>
</dbReference>
<proteinExistence type="inferred from homology"/>
<evidence type="ECO:0000256" key="1">
    <source>
        <dbReference type="ARBA" id="ARBA00001974"/>
    </source>
</evidence>
<dbReference type="EMBL" id="CP011807">
    <property type="protein sequence ID" value="AKM31357.1"/>
    <property type="molecule type" value="Genomic_DNA"/>
</dbReference>
<dbReference type="Pfam" id="PF02771">
    <property type="entry name" value="Acyl-CoA_dh_N"/>
    <property type="match status" value="1"/>
</dbReference>
<dbReference type="SUPFAM" id="SSF56645">
    <property type="entry name" value="Acyl-CoA dehydrogenase NM domain-like"/>
    <property type="match status" value="1"/>
</dbReference>
<evidence type="ECO:0000259" key="7">
    <source>
        <dbReference type="Pfam" id="PF02771"/>
    </source>
</evidence>
<dbReference type="Gene3D" id="1.10.540.10">
    <property type="entry name" value="Acyl-CoA dehydrogenase/oxidase, N-terminal domain"/>
    <property type="match status" value="1"/>
</dbReference>
<evidence type="ECO:0000313" key="9">
    <source>
        <dbReference type="Proteomes" id="UP000035651"/>
    </source>
</evidence>
<evidence type="ECO:0000256" key="3">
    <source>
        <dbReference type="ARBA" id="ARBA00022630"/>
    </source>
</evidence>
<dbReference type="PANTHER" id="PTHR42803">
    <property type="entry name" value="ACYL-COA DEHYDROGENASE"/>
    <property type="match status" value="1"/>
</dbReference>
<dbReference type="Pfam" id="PF02770">
    <property type="entry name" value="Acyl-CoA_dh_M"/>
    <property type="match status" value="1"/>
</dbReference>
<dbReference type="RefSeq" id="WP_047907154.1">
    <property type="nucleotide sequence ID" value="NZ_CP011807.3"/>
</dbReference>
<organism evidence="8 9">
    <name type="scientific">Pandoraea faecigallinarum</name>
    <dbReference type="NCBI Taxonomy" id="656179"/>
    <lineage>
        <taxon>Bacteria</taxon>
        <taxon>Pseudomonadati</taxon>
        <taxon>Pseudomonadota</taxon>
        <taxon>Betaproteobacteria</taxon>
        <taxon>Burkholderiales</taxon>
        <taxon>Burkholderiaceae</taxon>
        <taxon>Pandoraea</taxon>
    </lineage>
</organism>
<comment type="cofactor">
    <cofactor evidence="1">
        <name>FAD</name>
        <dbReference type="ChEBI" id="CHEBI:57692"/>
    </cofactor>
</comment>
<evidence type="ECO:0000256" key="4">
    <source>
        <dbReference type="ARBA" id="ARBA00022827"/>
    </source>
</evidence>
<protein>
    <submittedName>
        <fullName evidence="8">Acyl-CoA dehydrogenase</fullName>
    </submittedName>
</protein>
<gene>
    <name evidence="8" type="ORF">AB870_16400</name>
</gene>
<evidence type="ECO:0000313" key="8">
    <source>
        <dbReference type="EMBL" id="AKM31357.1"/>
    </source>
</evidence>
<evidence type="ECO:0000256" key="2">
    <source>
        <dbReference type="ARBA" id="ARBA00009347"/>
    </source>
</evidence>
<dbReference type="InterPro" id="IPR052166">
    <property type="entry name" value="Diverse_Acyl-CoA_DH"/>
</dbReference>
<dbReference type="OrthoDB" id="9764895at2"/>
<evidence type="ECO:0000259" key="5">
    <source>
        <dbReference type="Pfam" id="PF00441"/>
    </source>
</evidence>
<dbReference type="Pfam" id="PF00441">
    <property type="entry name" value="Acyl-CoA_dh_1"/>
    <property type="match status" value="1"/>
</dbReference>
<dbReference type="Gene3D" id="1.20.140.10">
    <property type="entry name" value="Butyryl-CoA Dehydrogenase, subunit A, domain 3"/>
    <property type="match status" value="1"/>
</dbReference>
<keyword evidence="4" id="KW-0274">FAD</keyword>
<dbReference type="SUPFAM" id="SSF47203">
    <property type="entry name" value="Acyl-CoA dehydrogenase C-terminal domain-like"/>
    <property type="match status" value="1"/>
</dbReference>
<accession>A0A0H3WUD2</accession>
<dbReference type="AlphaFoldDB" id="A0A0H3WUD2"/>
<dbReference type="InterPro" id="IPR009100">
    <property type="entry name" value="AcylCoA_DH/oxidase_NM_dom_sf"/>
</dbReference>
<feature type="domain" description="Acyl-CoA dehydrogenase/oxidase N-terminal" evidence="7">
    <location>
        <begin position="42"/>
        <end position="159"/>
    </location>
</feature>
<feature type="domain" description="Acyl-CoA dehydrogenase/oxidase C-terminal" evidence="5">
    <location>
        <begin position="281"/>
        <end position="445"/>
    </location>
</feature>
<dbReference type="KEGG" id="pfg:AB870_16400"/>
<dbReference type="InterPro" id="IPR036250">
    <property type="entry name" value="AcylCo_DH-like_C"/>
</dbReference>
<keyword evidence="9" id="KW-1185">Reference proteome</keyword>
<dbReference type="GO" id="GO:0016627">
    <property type="term" value="F:oxidoreductase activity, acting on the CH-CH group of donors"/>
    <property type="evidence" value="ECO:0007669"/>
    <property type="project" value="InterPro"/>
</dbReference>
<dbReference type="InterPro" id="IPR046373">
    <property type="entry name" value="Acyl-CoA_Oxase/DH_mid-dom_sf"/>
</dbReference>
<dbReference type="GO" id="GO:0050660">
    <property type="term" value="F:flavin adenine dinucleotide binding"/>
    <property type="evidence" value="ECO:0007669"/>
    <property type="project" value="InterPro"/>
</dbReference>
<keyword evidence="3" id="KW-0285">Flavoprotein</keyword>
<dbReference type="PANTHER" id="PTHR42803:SF1">
    <property type="entry name" value="BROAD-SPECIFICITY LINEAR ACYL-COA DEHYDROGENASE FADE5"/>
    <property type="match status" value="1"/>
</dbReference>